<feature type="domain" description="NADPH-dependent FMN reductase-like" evidence="1">
    <location>
        <begin position="20"/>
        <end position="158"/>
    </location>
</feature>
<dbReference type="InterPro" id="IPR005025">
    <property type="entry name" value="FMN_Rdtase-like_dom"/>
</dbReference>
<dbReference type="EMBL" id="APLF01000011">
    <property type="protein sequence ID" value="EMY80567.1"/>
    <property type="molecule type" value="Genomic_DNA"/>
</dbReference>
<dbReference type="Gene3D" id="3.40.50.360">
    <property type="match status" value="1"/>
</dbReference>
<evidence type="ECO:0000259" key="1">
    <source>
        <dbReference type="Pfam" id="PF03358"/>
    </source>
</evidence>
<dbReference type="GO" id="GO:0016491">
    <property type="term" value="F:oxidoreductase activity"/>
    <property type="evidence" value="ECO:0007669"/>
    <property type="project" value="InterPro"/>
</dbReference>
<dbReference type="eggNOG" id="COG0655">
    <property type="taxonomic scope" value="Bacteria"/>
</dbReference>
<evidence type="ECO:0000313" key="3">
    <source>
        <dbReference type="Proteomes" id="UP000012317"/>
    </source>
</evidence>
<comment type="caution">
    <text evidence="2">The sequence shown here is derived from an EMBL/GenBank/DDBJ whole genome shotgun (WGS) entry which is preliminary data.</text>
</comment>
<dbReference type="Pfam" id="PF03358">
    <property type="entry name" value="FMN_red"/>
    <property type="match status" value="1"/>
</dbReference>
<organism evidence="2 3">
    <name type="scientific">Psychroflexus gondwanensis ACAM 44</name>
    <dbReference type="NCBI Taxonomy" id="1189619"/>
    <lineage>
        <taxon>Bacteria</taxon>
        <taxon>Pseudomonadati</taxon>
        <taxon>Bacteroidota</taxon>
        <taxon>Flavobacteriia</taxon>
        <taxon>Flavobacteriales</taxon>
        <taxon>Flavobacteriaceae</taxon>
        <taxon>Psychroflexus</taxon>
    </lineage>
</organism>
<protein>
    <recommendedName>
        <fullName evidence="1">NADPH-dependent FMN reductase-like domain-containing protein</fullName>
    </recommendedName>
</protein>
<name>N1WTP5_9FLAO</name>
<dbReference type="Proteomes" id="UP000012317">
    <property type="component" value="Unassembled WGS sequence"/>
</dbReference>
<sequence>MDQNFKGLKAIFLNCTLKTSPQKSHTRLLMDVSVNIMKKEGVEVEVLRPVDFDLPVGVQPDMKEQGANKDDWPQLYKKIIGADILILGTPIWLGERSSIASKVIERLYAMSGYQNDKGQYVYYGKAGGCIITGNEDGVKHCAMGMLYALQHLGYSIPPQADAGWIGEVGPGPSYGDTEWDGKTLDEPQGVNSNFTNRNTTFMTYNLLHLAKMLKDKGGYPSYGNSRKDWDAGTRWNFENPGYR</sequence>
<dbReference type="STRING" id="1189619.pgond44_11326"/>
<evidence type="ECO:0000313" key="2">
    <source>
        <dbReference type="EMBL" id="EMY80567.1"/>
    </source>
</evidence>
<gene>
    <name evidence="2" type="ORF">pgond44_11326</name>
</gene>
<accession>N1WTP5</accession>
<proteinExistence type="predicted"/>
<dbReference type="SUPFAM" id="SSF52218">
    <property type="entry name" value="Flavoproteins"/>
    <property type="match status" value="1"/>
</dbReference>
<dbReference type="PATRIC" id="fig|1189619.4.peg.2339"/>
<dbReference type="AlphaFoldDB" id="N1WTP5"/>
<reference evidence="2 3" key="1">
    <citation type="journal article" date="2014" name="Genome Biol. Evol.">
        <title>Extensive gene acquisition in the extremely psychrophilic bacterial species Psychroflexus torquis and the link to sea-ice ecosystem specialism.</title>
        <authorList>
            <person name="Feng S."/>
            <person name="Powell S.M."/>
            <person name="Wilson R."/>
            <person name="Bowman J.P."/>
        </authorList>
    </citation>
    <scope>NUCLEOTIDE SEQUENCE [LARGE SCALE GENOMIC DNA]</scope>
    <source>
        <strain evidence="2 3">ACAM 44</strain>
    </source>
</reference>
<keyword evidence="3" id="KW-1185">Reference proteome</keyword>
<dbReference type="InterPro" id="IPR029039">
    <property type="entry name" value="Flavoprotein-like_sf"/>
</dbReference>